<dbReference type="SUPFAM" id="SSF161219">
    <property type="entry name" value="CHY zinc finger-like"/>
    <property type="match status" value="1"/>
</dbReference>
<dbReference type="PIRSF" id="PIRSF017292">
    <property type="entry name" value="UCP017292_Znf_CHY"/>
    <property type="match status" value="1"/>
</dbReference>
<evidence type="ECO:0000256" key="3">
    <source>
        <dbReference type="ARBA" id="ARBA00022833"/>
    </source>
</evidence>
<dbReference type="InterPro" id="IPR008913">
    <property type="entry name" value="Znf_CHY"/>
</dbReference>
<dbReference type="EMBL" id="VDGG01000006">
    <property type="protein sequence ID" value="TQR17727.1"/>
    <property type="molecule type" value="Genomic_DNA"/>
</dbReference>
<evidence type="ECO:0000313" key="5">
    <source>
        <dbReference type="EMBL" id="TQR17727.1"/>
    </source>
</evidence>
<evidence type="ECO:0000256" key="2">
    <source>
        <dbReference type="ARBA" id="ARBA00022771"/>
    </source>
</evidence>
<dbReference type="OrthoDB" id="882119at2"/>
<dbReference type="InterPro" id="IPR016694">
    <property type="entry name" value="UCP017292"/>
</dbReference>
<dbReference type="PANTHER" id="PTHR28082">
    <property type="entry name" value="ZINC FINGER PROTEIN"/>
    <property type="match status" value="1"/>
</dbReference>
<proteinExistence type="predicted"/>
<reference evidence="5 6" key="1">
    <citation type="submission" date="2019-05" db="EMBL/GenBank/DDBJ databases">
        <title>Psychrobacillus vulpis sp. nov., a new species isolated from feces of a red fox that inhabits in The Tablas de Daimiel Natural Park, Albacete, Spain.</title>
        <authorList>
            <person name="Rodriguez M."/>
            <person name="Reina J.C."/>
            <person name="Bejar V."/>
            <person name="Llamas I."/>
        </authorList>
    </citation>
    <scope>NUCLEOTIDE SEQUENCE [LARGE SCALE GENOMIC DNA]</scope>
    <source>
        <strain evidence="5 6">NHI-2</strain>
    </source>
</reference>
<gene>
    <name evidence="5" type="ORF">FG383_03940</name>
</gene>
<accession>A0A544TJU9</accession>
<dbReference type="Pfam" id="PF05495">
    <property type="entry name" value="zf-CHY"/>
    <property type="match status" value="1"/>
</dbReference>
<name>A0A544TJU9_9BACI</name>
<comment type="caution">
    <text evidence="5">The sequence shown here is derived from an EMBL/GenBank/DDBJ whole genome shotgun (WGS) entry which is preliminary data.</text>
</comment>
<dbReference type="RefSeq" id="WP_142605552.1">
    <property type="nucleotide sequence ID" value="NZ_VDGG01000006.1"/>
</dbReference>
<dbReference type="InterPro" id="IPR037274">
    <property type="entry name" value="Znf_CHY_sf"/>
</dbReference>
<dbReference type="PANTHER" id="PTHR28082:SF1">
    <property type="entry name" value="HELPER OF TIM PROTEIN 13"/>
    <property type="match status" value="1"/>
</dbReference>
<keyword evidence="3" id="KW-0862">Zinc</keyword>
<dbReference type="InterPro" id="IPR052604">
    <property type="entry name" value="Mito_Tim_assembly_helper"/>
</dbReference>
<feature type="domain" description="CHY-type" evidence="4">
    <location>
        <begin position="7"/>
        <end position="87"/>
    </location>
</feature>
<keyword evidence="1" id="KW-0479">Metal-binding</keyword>
<keyword evidence="2" id="KW-0863">Zinc-finger</keyword>
<dbReference type="PROSITE" id="PS51266">
    <property type="entry name" value="ZF_CHY"/>
    <property type="match status" value="1"/>
</dbReference>
<dbReference type="GO" id="GO:0008270">
    <property type="term" value="F:zinc ion binding"/>
    <property type="evidence" value="ECO:0007669"/>
    <property type="project" value="UniProtKB-KW"/>
</dbReference>
<organism evidence="5 6">
    <name type="scientific">Psychrobacillus soli</name>
    <dbReference type="NCBI Taxonomy" id="1543965"/>
    <lineage>
        <taxon>Bacteria</taxon>
        <taxon>Bacillati</taxon>
        <taxon>Bacillota</taxon>
        <taxon>Bacilli</taxon>
        <taxon>Bacillales</taxon>
        <taxon>Bacillaceae</taxon>
        <taxon>Psychrobacillus</taxon>
    </lineage>
</organism>
<sequence length="102" mass="12089">MKVYGAVVDNETRCTHYHTEKDIIAIKFKCCNHYYPCYKCHEEDADHKIERWQKEQFDELAILCGSCQKELTILAYMHTASCPHCQATFNERCSAHYPIYFE</sequence>
<protein>
    <recommendedName>
        <fullName evidence="4">CHY-type domain-containing protein</fullName>
    </recommendedName>
</protein>
<evidence type="ECO:0000256" key="1">
    <source>
        <dbReference type="ARBA" id="ARBA00022723"/>
    </source>
</evidence>
<dbReference type="AlphaFoldDB" id="A0A544TJU9"/>
<dbReference type="GO" id="GO:0045041">
    <property type="term" value="P:protein import into mitochondrial intermembrane space"/>
    <property type="evidence" value="ECO:0007669"/>
    <property type="project" value="TreeGrafter"/>
</dbReference>
<evidence type="ECO:0000313" key="6">
    <source>
        <dbReference type="Proteomes" id="UP000318937"/>
    </source>
</evidence>
<dbReference type="Proteomes" id="UP000318937">
    <property type="component" value="Unassembled WGS sequence"/>
</dbReference>
<evidence type="ECO:0000259" key="4">
    <source>
        <dbReference type="PROSITE" id="PS51266"/>
    </source>
</evidence>
<keyword evidence="6" id="KW-1185">Reference proteome</keyword>